<protein>
    <submittedName>
        <fullName evidence="1">Uncharacterized protein</fullName>
    </submittedName>
</protein>
<sequence>MVRYDKQAKQVFTRALLKIYGNQIFGALVFVEGRKHKYKQLNGFGFVIEILQSHKMLQQIKIITFQRFMILVQQKDCKKGEPNVSYILFYRYYRAPEYSITIDIVVYRFCNS</sequence>
<name>A0A8S1PFV6_9CILI</name>
<evidence type="ECO:0000313" key="1">
    <source>
        <dbReference type="EMBL" id="CAD8101874.1"/>
    </source>
</evidence>
<dbReference type="Proteomes" id="UP000692954">
    <property type="component" value="Unassembled WGS sequence"/>
</dbReference>
<reference evidence="1" key="1">
    <citation type="submission" date="2021-01" db="EMBL/GenBank/DDBJ databases">
        <authorList>
            <consortium name="Genoscope - CEA"/>
            <person name="William W."/>
        </authorList>
    </citation>
    <scope>NUCLEOTIDE SEQUENCE</scope>
</reference>
<accession>A0A8S1PFV6</accession>
<evidence type="ECO:0000313" key="2">
    <source>
        <dbReference type="Proteomes" id="UP000692954"/>
    </source>
</evidence>
<dbReference type="AlphaFoldDB" id="A0A8S1PFV6"/>
<keyword evidence="2" id="KW-1185">Reference proteome</keyword>
<proteinExistence type="predicted"/>
<organism evidence="1 2">
    <name type="scientific">Paramecium sonneborni</name>
    <dbReference type="NCBI Taxonomy" id="65129"/>
    <lineage>
        <taxon>Eukaryota</taxon>
        <taxon>Sar</taxon>
        <taxon>Alveolata</taxon>
        <taxon>Ciliophora</taxon>
        <taxon>Intramacronucleata</taxon>
        <taxon>Oligohymenophorea</taxon>
        <taxon>Peniculida</taxon>
        <taxon>Parameciidae</taxon>
        <taxon>Paramecium</taxon>
    </lineage>
</organism>
<dbReference type="EMBL" id="CAJJDN010000076">
    <property type="protein sequence ID" value="CAD8101874.1"/>
    <property type="molecule type" value="Genomic_DNA"/>
</dbReference>
<gene>
    <name evidence="1" type="ORF">PSON_ATCC_30995.1.T0760233</name>
</gene>
<comment type="caution">
    <text evidence="1">The sequence shown here is derived from an EMBL/GenBank/DDBJ whole genome shotgun (WGS) entry which is preliminary data.</text>
</comment>